<dbReference type="AlphaFoldDB" id="A0A401GIM1"/>
<evidence type="ECO:0000259" key="1">
    <source>
        <dbReference type="Pfam" id="PF12550"/>
    </source>
</evidence>
<accession>A0A401GIM1</accession>
<evidence type="ECO:0000313" key="4">
    <source>
        <dbReference type="Proteomes" id="UP000287166"/>
    </source>
</evidence>
<evidence type="ECO:0000313" key="3">
    <source>
        <dbReference type="EMBL" id="GBE81961.1"/>
    </source>
</evidence>
<dbReference type="InterPro" id="IPR022210">
    <property type="entry name" value="TF_GCR1-like"/>
</dbReference>
<dbReference type="OrthoDB" id="2663544at2759"/>
<dbReference type="InParanoid" id="A0A401GIM1"/>
<sequence>MFNGRKPETYCLPRDALDPPPELLAQIFPWVEREQVTLEARVRENPLAQDYALRHFLRLLVWLRRILLQDAALLCTMHPSAPIFRFAPFNTPAFHRFVSEAMPAIREAEEQAHVAYQNLPEHLITSLRGATTGVLMEQKRQYEENNRQMADMSERMVKMEGMIGMLVNSRNTHKSRPAAAFVGPDPSPTTSAPAAPVAAPPTVAPPIIMINFHGSDGPGGSAVTPAAPLITASVTELPSSSVSLLANATSPGSTGSAAPTSLVVPGLVPPIAVWMEWTAGLGGHIPVRELMEKWGNRWRHNNATLKTEGGRRKKIVELITELSQKPRWSVQLALRFLEEKYHPRYRARKFCEYLMESGSAGRLEVLKAAMKYP</sequence>
<dbReference type="GO" id="GO:0000978">
    <property type="term" value="F:RNA polymerase II cis-regulatory region sequence-specific DNA binding"/>
    <property type="evidence" value="ECO:0007669"/>
    <property type="project" value="TreeGrafter"/>
</dbReference>
<dbReference type="Pfam" id="PF16787">
    <property type="entry name" value="NDC10_II"/>
    <property type="match status" value="1"/>
</dbReference>
<gene>
    <name evidence="3" type="ORF">SCP_0403370</name>
</gene>
<dbReference type="STRING" id="139825.A0A401GIM1"/>
<dbReference type="Proteomes" id="UP000287166">
    <property type="component" value="Unassembled WGS sequence"/>
</dbReference>
<dbReference type="InterPro" id="IPR038279">
    <property type="entry name" value="Ndc10_dom2_sf"/>
</dbReference>
<dbReference type="InterPro" id="IPR052146">
    <property type="entry name" value="HOT1"/>
</dbReference>
<name>A0A401GIM1_9APHY</name>
<dbReference type="PANTHER" id="PTHR37784">
    <property type="entry name" value="PROTEIN MSN1"/>
    <property type="match status" value="1"/>
</dbReference>
<protein>
    <recommendedName>
        <fullName evidence="5">Transcription activator GCR1-like domain-containing protein</fullName>
    </recommendedName>
</protein>
<proteinExistence type="predicted"/>
<comment type="caution">
    <text evidence="3">The sequence shown here is derived from an EMBL/GenBank/DDBJ whole genome shotgun (WGS) entry which is preliminary data.</text>
</comment>
<dbReference type="Gene3D" id="1.10.443.20">
    <property type="entry name" value="Centromere DNA-binding protein complex CBF3 subunit, domain 2"/>
    <property type="match status" value="1"/>
</dbReference>
<feature type="domain" description="Ndc10" evidence="2">
    <location>
        <begin position="6"/>
        <end position="94"/>
    </location>
</feature>
<organism evidence="3 4">
    <name type="scientific">Sparassis crispa</name>
    <dbReference type="NCBI Taxonomy" id="139825"/>
    <lineage>
        <taxon>Eukaryota</taxon>
        <taxon>Fungi</taxon>
        <taxon>Dikarya</taxon>
        <taxon>Basidiomycota</taxon>
        <taxon>Agaricomycotina</taxon>
        <taxon>Agaricomycetes</taxon>
        <taxon>Polyporales</taxon>
        <taxon>Sparassidaceae</taxon>
        <taxon>Sparassis</taxon>
    </lineage>
</organism>
<evidence type="ECO:0000259" key="2">
    <source>
        <dbReference type="Pfam" id="PF16787"/>
    </source>
</evidence>
<dbReference type="GO" id="GO:0060963">
    <property type="term" value="P:positive regulation of ribosomal protein gene transcription by RNA polymerase II"/>
    <property type="evidence" value="ECO:0007669"/>
    <property type="project" value="TreeGrafter"/>
</dbReference>
<dbReference type="Pfam" id="PF12550">
    <property type="entry name" value="GCR1_C"/>
    <property type="match status" value="1"/>
</dbReference>
<evidence type="ECO:0008006" key="5">
    <source>
        <dbReference type="Google" id="ProtNLM"/>
    </source>
</evidence>
<feature type="domain" description="Transcription activator GCR1-like" evidence="1">
    <location>
        <begin position="273"/>
        <end position="339"/>
    </location>
</feature>
<dbReference type="EMBL" id="BFAD01000004">
    <property type="protein sequence ID" value="GBE81961.1"/>
    <property type="molecule type" value="Genomic_DNA"/>
</dbReference>
<dbReference type="PANTHER" id="PTHR37784:SF2">
    <property type="entry name" value="HIGH-OSMOLARITY-INDUCED TRANSCRIPTION PROTEIN 1"/>
    <property type="match status" value="1"/>
</dbReference>
<dbReference type="GeneID" id="38778878"/>
<dbReference type="InterPro" id="IPR031872">
    <property type="entry name" value="NDC10_II"/>
</dbReference>
<dbReference type="RefSeq" id="XP_027612874.1">
    <property type="nucleotide sequence ID" value="XM_027757073.1"/>
</dbReference>
<dbReference type="GO" id="GO:0000981">
    <property type="term" value="F:DNA-binding transcription factor activity, RNA polymerase II-specific"/>
    <property type="evidence" value="ECO:0007669"/>
    <property type="project" value="TreeGrafter"/>
</dbReference>
<reference evidence="3 4" key="1">
    <citation type="journal article" date="2018" name="Sci. Rep.">
        <title>Genome sequence of the cauliflower mushroom Sparassis crispa (Hanabiratake) and its association with beneficial usage.</title>
        <authorList>
            <person name="Kiyama R."/>
            <person name="Furutani Y."/>
            <person name="Kawaguchi K."/>
            <person name="Nakanishi T."/>
        </authorList>
    </citation>
    <scope>NUCLEOTIDE SEQUENCE [LARGE SCALE GENOMIC DNA]</scope>
</reference>
<keyword evidence="4" id="KW-1185">Reference proteome</keyword>